<organism evidence="2 3">
    <name type="scientific">Ichthyophthirius multifiliis</name>
    <name type="common">White spot disease agent</name>
    <name type="synonym">Ich</name>
    <dbReference type="NCBI Taxonomy" id="5932"/>
    <lineage>
        <taxon>Eukaryota</taxon>
        <taxon>Sar</taxon>
        <taxon>Alveolata</taxon>
        <taxon>Ciliophora</taxon>
        <taxon>Intramacronucleata</taxon>
        <taxon>Oligohymenophorea</taxon>
        <taxon>Hymenostomatida</taxon>
        <taxon>Ophryoglenina</taxon>
        <taxon>Ichthyophthirius</taxon>
    </lineage>
</organism>
<dbReference type="STRING" id="857967.G0QMU7"/>
<dbReference type="InParanoid" id="G0QMU7"/>
<dbReference type="AlphaFoldDB" id="G0QMU7"/>
<dbReference type="Proteomes" id="UP000008983">
    <property type="component" value="Unassembled WGS sequence"/>
</dbReference>
<feature type="compositionally biased region" description="Basic residues" evidence="1">
    <location>
        <begin position="9"/>
        <end position="23"/>
    </location>
</feature>
<protein>
    <submittedName>
        <fullName evidence="2">Uncharacterized protein</fullName>
    </submittedName>
</protein>
<sequence>MPSKQLKPQNKKKLEKKKQKNIKKLTITTRGRYPKKKEEEQKKQKEEEEEKNKQLKLEKNSQKNIDKHPLFNYYRQLNHLNLQNTTSGILLECLLDNIDINQNLETRNSQKEIERILQNFQNQIIFQNQNPLLNYNYENFISSETKSTQYKTIIDYNDQIEKISLNSHISNLQLASFREKNLLKNILFPGLNRQKMPIKPPLSIPERNCLKQNEFAFVSNNLTKEEFEHQKRLIFFEKMIQNAEPERSWDFSDRIYIEKHSENTLRQLLWQNLLFEPKTVTQYNPIDDNLYLCMYFKNPPGRILRNKWTQKFQTIPSLENWIKYVKDDKLNFENQTFYNLDDQKVGNIHEKIKYIYPNDNSVILGNSFQVGNQLYYRYKVLKEGVIFGIRENIYKKANFWAYFDNRSILNAEIDQNQNIDFTFTLKNGLIVKFLANGDVIQTKLEQDIINNYKDFDDIVNPYNNNKPNKEIETKRVITGKGSVIKYTKDGSIFVFFANGNVSFCQQNNGIWITTNNKGKRKIRNIYENTENELDQINVQYKFDIQTEQKIYFRDDQTLVIQEKDGSIFTQHSDGTQIYTKKDIIIIQHQDFCTVKILSDQIKSRTDTIIGIGSAYASVGFDNLFERSNDGKIIEAYLLDGTKVISYKEKKELPGFNKHQLNRIFLLYTQNGDVAKILDNGEIVFISAVDRIQLKKNSHKSINSNSNDIEYWLQLYCIPEERKTGVYSFKLQENIMWTKDDEGNYFSLKSDGEIINKIAVSLNNDNSQSRPSTPNFQDGDFIEEENKFLPIPPSWIDVKLLVIENDNTGYELFNYNQLENFFRLKQQDNLCQIIDCQQVEGFQNLSSISFINKIQQIEDQKQDFIKFQIPRIINYIPNTAKKIEIPSKQIFLHRILIKYDKIDLEKRNVFNQNQEKYFKYQLLQEQEKYKIIQKSEDEKDKQIYISLKIIEKRKKENQQNENCNNLNIKN</sequence>
<dbReference type="eggNOG" id="ENOG502SAAF">
    <property type="taxonomic scope" value="Eukaryota"/>
</dbReference>
<dbReference type="GO" id="GO:1990716">
    <property type="term" value="C:axonemal central apparatus"/>
    <property type="evidence" value="ECO:0007669"/>
    <property type="project" value="TreeGrafter"/>
</dbReference>
<evidence type="ECO:0000256" key="1">
    <source>
        <dbReference type="SAM" id="MobiDB-lite"/>
    </source>
</evidence>
<dbReference type="EMBL" id="GL983438">
    <property type="protein sequence ID" value="EGR33457.1"/>
    <property type="molecule type" value="Genomic_DNA"/>
</dbReference>
<dbReference type="PANTHER" id="PTHR21963:SF1">
    <property type="entry name" value="SPERM-ASSOCIATED ANTIGEN 17"/>
    <property type="match status" value="1"/>
</dbReference>
<feature type="region of interest" description="Disordered" evidence="1">
    <location>
        <begin position="1"/>
        <end position="62"/>
    </location>
</feature>
<gene>
    <name evidence="2" type="ORF">IMG5_051980</name>
</gene>
<proteinExistence type="predicted"/>
<dbReference type="GeneID" id="14909640"/>
<dbReference type="PANTHER" id="PTHR21963">
    <property type="entry name" value="PF6"/>
    <property type="match status" value="1"/>
</dbReference>
<dbReference type="GO" id="GO:1904158">
    <property type="term" value="P:axonemal central apparatus assembly"/>
    <property type="evidence" value="ECO:0007669"/>
    <property type="project" value="TreeGrafter"/>
</dbReference>
<name>G0QMU7_ICHMU</name>
<keyword evidence="3" id="KW-1185">Reference proteome</keyword>
<evidence type="ECO:0000313" key="3">
    <source>
        <dbReference type="Proteomes" id="UP000008983"/>
    </source>
</evidence>
<reference evidence="2 3" key="1">
    <citation type="submission" date="2011-07" db="EMBL/GenBank/DDBJ databases">
        <authorList>
            <person name="Coyne R."/>
            <person name="Brami D."/>
            <person name="Johnson J."/>
            <person name="Hostetler J."/>
            <person name="Hannick L."/>
            <person name="Clark T."/>
            <person name="Cassidy-Hanley D."/>
            <person name="Inman J."/>
        </authorList>
    </citation>
    <scope>NUCLEOTIDE SEQUENCE [LARGE SCALE GENOMIC DNA]</scope>
    <source>
        <strain evidence="2 3">G5</strain>
    </source>
</reference>
<feature type="compositionally biased region" description="Basic and acidic residues" evidence="1">
    <location>
        <begin position="36"/>
        <end position="62"/>
    </location>
</feature>
<accession>G0QMU7</accession>
<dbReference type="OrthoDB" id="10257153at2759"/>
<dbReference type="RefSeq" id="XP_004037443.1">
    <property type="nucleotide sequence ID" value="XM_004037395.1"/>
</dbReference>
<dbReference type="InterPro" id="IPR026173">
    <property type="entry name" value="SPAG17"/>
</dbReference>
<evidence type="ECO:0000313" key="2">
    <source>
        <dbReference type="EMBL" id="EGR33457.1"/>
    </source>
</evidence>